<keyword evidence="5" id="KW-0804">Transcription</keyword>
<keyword evidence="7" id="KW-0808">Transferase</keyword>
<dbReference type="InterPro" id="IPR036390">
    <property type="entry name" value="WH_DNA-bd_sf"/>
</dbReference>
<dbReference type="PANTHER" id="PTHR46577">
    <property type="entry name" value="HTH-TYPE TRANSCRIPTIONAL REGULATORY PROTEIN GABR"/>
    <property type="match status" value="1"/>
</dbReference>
<dbReference type="InterPro" id="IPR000524">
    <property type="entry name" value="Tscrpt_reg_HTH_GntR"/>
</dbReference>
<dbReference type="Pfam" id="PF00155">
    <property type="entry name" value="Aminotran_1_2"/>
    <property type="match status" value="1"/>
</dbReference>
<feature type="domain" description="HTH gntR-type" evidence="6">
    <location>
        <begin position="21"/>
        <end position="89"/>
    </location>
</feature>
<dbReference type="PROSITE" id="PS50949">
    <property type="entry name" value="HTH_GNTR"/>
    <property type="match status" value="1"/>
</dbReference>
<evidence type="ECO:0000256" key="5">
    <source>
        <dbReference type="ARBA" id="ARBA00023163"/>
    </source>
</evidence>
<evidence type="ECO:0000313" key="7">
    <source>
        <dbReference type="EMBL" id="ADX68559.1"/>
    </source>
</evidence>
<sequence length="496" mass="56756">MSSPVEIPIQSLVQLDSTSKTPIYLQISTQLINAIQRQFLLHGNRLPGTRQMSSLLKVHRNTIVKAYDELEAQGWIEITPNVGCFVMAKLEHEKVRFQPKNASLQLYPSQCGFQFDKSTVLDFPADNEDNLLSLNDGLPDIRLTEVALSSRLYSSNLNRKTNRFSFAQTSINGNLYFRKNLSNYLNLSRGLHISSNQITITRSLEMCIYIATEIILRPKDIVIVGALSYYVPNMIFNQKGVTVKTIPVDEEGLDVDALRVICEEKTVRMVYLTPHHHYPTTVTLSAARRIALLELAEKYGFVILEDDFDYDFHFDRHPLLPLASADQYGRVVYIGSFGKSLAPGFRTGFMVAPEDFILETKKYLNILDRQGDVLMEQVLGELIEEGNIHRYLKKANKIYKERRDFLAELLERELASEVRFTLPSGGLAVWLEFINPINLMKLKESAKELKLFIPQHILYQNQHVSAMRMGFGHINLEEIREIVFILKLAIIQSKLK</sequence>
<dbReference type="KEGG" id="wvi:Weevi_1871"/>
<evidence type="ECO:0000313" key="8">
    <source>
        <dbReference type="Proteomes" id="UP000008641"/>
    </source>
</evidence>
<dbReference type="OrthoDB" id="594134at2"/>
<dbReference type="InterPro" id="IPR015424">
    <property type="entry name" value="PyrdxlP-dep_Trfase"/>
</dbReference>
<dbReference type="HOGENOM" id="CLU_017584_0_1_10"/>
<dbReference type="CDD" id="cd07377">
    <property type="entry name" value="WHTH_GntR"/>
    <property type="match status" value="1"/>
</dbReference>
<reference evidence="7 8" key="1">
    <citation type="journal article" date="2011" name="Stand. Genomic Sci.">
        <title>Complete genome sequence of Weeksella virosa type strain (9751).</title>
        <authorList>
            <person name="Lang E."/>
            <person name="Teshima H."/>
            <person name="Lucas S."/>
            <person name="Lapidus A."/>
            <person name="Hammon N."/>
            <person name="Deshpande S."/>
            <person name="Nolan M."/>
            <person name="Cheng J.F."/>
            <person name="Pitluck S."/>
            <person name="Liolios K."/>
            <person name="Pagani I."/>
            <person name="Mikhailova N."/>
            <person name="Ivanova N."/>
            <person name="Mavromatis K."/>
            <person name="Pati A."/>
            <person name="Tapia R."/>
            <person name="Han C."/>
            <person name="Goodwin L."/>
            <person name="Chen A."/>
            <person name="Palaniappan K."/>
            <person name="Land M."/>
            <person name="Hauser L."/>
            <person name="Chang Y.J."/>
            <person name="Jeffries C.D."/>
            <person name="Brambilla E.M."/>
            <person name="Kopitz M."/>
            <person name="Rohde M."/>
            <person name="Goker M."/>
            <person name="Tindall B.J."/>
            <person name="Detter J.C."/>
            <person name="Woyke T."/>
            <person name="Bristow J."/>
            <person name="Eisen J.A."/>
            <person name="Markowitz V."/>
            <person name="Hugenholtz P."/>
            <person name="Klenk H.P."/>
            <person name="Kyrpides N.C."/>
        </authorList>
    </citation>
    <scope>NUCLEOTIDE SEQUENCE [LARGE SCALE GENOMIC DNA]</scope>
    <source>
        <strain evidence="8">ATCC 43766 / DSM 16922 / JCM 21250 / NBRC 16016 / NCTC 11634 / CL345/78</strain>
    </source>
</reference>
<dbReference type="SUPFAM" id="SSF46785">
    <property type="entry name" value="Winged helix' DNA-binding domain"/>
    <property type="match status" value="1"/>
</dbReference>
<dbReference type="InterPro" id="IPR004839">
    <property type="entry name" value="Aminotransferase_I/II_large"/>
</dbReference>
<organism evidence="7 8">
    <name type="scientific">Weeksella virosa (strain ATCC 43766 / DSM 16922 / JCM 21250 / CCUG 30538 / CDC 9751 / IAM 14551 / NBRC 16016 / NCTC 11634 / CL345/78)</name>
    <dbReference type="NCBI Taxonomy" id="865938"/>
    <lineage>
        <taxon>Bacteria</taxon>
        <taxon>Pseudomonadati</taxon>
        <taxon>Bacteroidota</taxon>
        <taxon>Flavobacteriia</taxon>
        <taxon>Flavobacteriales</taxon>
        <taxon>Weeksellaceae</taxon>
        <taxon>Weeksella</taxon>
    </lineage>
</organism>
<keyword evidence="8" id="KW-1185">Reference proteome</keyword>
<keyword evidence="2" id="KW-0663">Pyridoxal phosphate</keyword>
<keyword evidence="3" id="KW-0805">Transcription regulation</keyword>
<accession>F0P0X5</accession>
<dbReference type="EMBL" id="CP002455">
    <property type="protein sequence ID" value="ADX68559.1"/>
    <property type="molecule type" value="Genomic_DNA"/>
</dbReference>
<dbReference type="InterPro" id="IPR036388">
    <property type="entry name" value="WH-like_DNA-bd_sf"/>
</dbReference>
<proteinExistence type="inferred from homology"/>
<evidence type="ECO:0000256" key="4">
    <source>
        <dbReference type="ARBA" id="ARBA00023125"/>
    </source>
</evidence>
<dbReference type="SMART" id="SM00345">
    <property type="entry name" value="HTH_GNTR"/>
    <property type="match status" value="1"/>
</dbReference>
<evidence type="ECO:0000259" key="6">
    <source>
        <dbReference type="PROSITE" id="PS50949"/>
    </source>
</evidence>
<dbReference type="PANTHER" id="PTHR46577:SF1">
    <property type="entry name" value="HTH-TYPE TRANSCRIPTIONAL REGULATORY PROTEIN GABR"/>
    <property type="match status" value="1"/>
</dbReference>
<gene>
    <name evidence="7" type="ordered locus">Weevi_1871</name>
</gene>
<dbReference type="Gene3D" id="1.10.10.10">
    <property type="entry name" value="Winged helix-like DNA-binding domain superfamily/Winged helix DNA-binding domain"/>
    <property type="match status" value="1"/>
</dbReference>
<dbReference type="eggNOG" id="COG1167">
    <property type="taxonomic scope" value="Bacteria"/>
</dbReference>
<evidence type="ECO:0000256" key="1">
    <source>
        <dbReference type="ARBA" id="ARBA00005384"/>
    </source>
</evidence>
<dbReference type="InterPro" id="IPR015421">
    <property type="entry name" value="PyrdxlP-dep_Trfase_major"/>
</dbReference>
<dbReference type="InterPro" id="IPR051446">
    <property type="entry name" value="HTH_trans_reg/aminotransferase"/>
</dbReference>
<evidence type="ECO:0000256" key="3">
    <source>
        <dbReference type="ARBA" id="ARBA00023015"/>
    </source>
</evidence>
<dbReference type="CDD" id="cd00609">
    <property type="entry name" value="AAT_like"/>
    <property type="match status" value="1"/>
</dbReference>
<dbReference type="GO" id="GO:0030170">
    <property type="term" value="F:pyridoxal phosphate binding"/>
    <property type="evidence" value="ECO:0007669"/>
    <property type="project" value="InterPro"/>
</dbReference>
<keyword evidence="7" id="KW-0032">Aminotransferase</keyword>
<dbReference type="AlphaFoldDB" id="F0P0X5"/>
<name>F0P0X5_WEEVC</name>
<comment type="similarity">
    <text evidence="1">In the C-terminal section; belongs to the class-I pyridoxal-phosphate-dependent aminotransferase family.</text>
</comment>
<dbReference type="SUPFAM" id="SSF53383">
    <property type="entry name" value="PLP-dependent transferases"/>
    <property type="match status" value="1"/>
</dbReference>
<evidence type="ECO:0000256" key="2">
    <source>
        <dbReference type="ARBA" id="ARBA00022898"/>
    </source>
</evidence>
<dbReference type="STRING" id="865938.Weevi_1871"/>
<dbReference type="Proteomes" id="UP000008641">
    <property type="component" value="Chromosome"/>
</dbReference>
<reference evidence="8" key="2">
    <citation type="journal article" date="2011" name="Stand. Genomic Sci.">
        <title>Complete genome sequence of Weeksella virosa type strain (9751T).</title>
        <authorList>
            <person name="Lang E."/>
            <person name="Teshima H."/>
            <person name="Lucas S."/>
            <person name="Lapidus A."/>
            <person name="Hammon N."/>
            <person name="Deshpande S."/>
            <person name="Nolan M."/>
            <person name="Cheng J."/>
            <person name="Pitluck S."/>
            <person name="Liolios K."/>
            <person name="Pagani I."/>
            <person name="Mikhailova N."/>
            <person name="Ivanova N."/>
            <person name="Mavromatis K."/>
            <person name="Pati A."/>
            <person name="Tapia R."/>
            <person name="Han C."/>
            <person name="Goodwin L."/>
            <person name="Chen A."/>
            <person name="Palaniappan K."/>
            <person name="Land M."/>
            <person name="Hauser L."/>
            <person name="Chang Y."/>
            <person name="Jeffries C."/>
            <person name="Brambilla E."/>
            <person name="Kopitz M."/>
            <person name="Rohde M."/>
            <person name="Goker M."/>
            <person name="Tindall B."/>
            <person name="Detter J."/>
            <person name="Woyke T."/>
            <person name="Bristow J."/>
            <person name="Eisen J."/>
            <person name="Markowitz V."/>
            <person name="Hugenholtz P."/>
            <person name="Klenk H."/>
            <person name="Kyrpides N."/>
        </authorList>
    </citation>
    <scope>NUCLEOTIDE SEQUENCE [LARGE SCALE GENOMIC DNA]</scope>
    <source>
        <strain evidence="8">ATCC 43766 / DSM 16922 / JCM 21250 / NBRC 16016 / NCTC 11634 / CL345/78</strain>
    </source>
</reference>
<protein>
    <submittedName>
        <fullName evidence="7">Transcriptional regulator, GntR family with aminotransferase domain</fullName>
    </submittedName>
</protein>
<dbReference type="Gene3D" id="3.40.640.10">
    <property type="entry name" value="Type I PLP-dependent aspartate aminotransferase-like (Major domain)"/>
    <property type="match status" value="1"/>
</dbReference>
<dbReference type="Pfam" id="PF00392">
    <property type="entry name" value="GntR"/>
    <property type="match status" value="1"/>
</dbReference>
<dbReference type="GO" id="GO:0008483">
    <property type="term" value="F:transaminase activity"/>
    <property type="evidence" value="ECO:0007669"/>
    <property type="project" value="UniProtKB-KW"/>
</dbReference>
<dbReference type="RefSeq" id="WP_013598948.1">
    <property type="nucleotide sequence ID" value="NC_015144.1"/>
</dbReference>
<dbReference type="GO" id="GO:0003677">
    <property type="term" value="F:DNA binding"/>
    <property type="evidence" value="ECO:0007669"/>
    <property type="project" value="UniProtKB-KW"/>
</dbReference>
<dbReference type="GO" id="GO:0003700">
    <property type="term" value="F:DNA-binding transcription factor activity"/>
    <property type="evidence" value="ECO:0007669"/>
    <property type="project" value="InterPro"/>
</dbReference>
<keyword evidence="4" id="KW-0238">DNA-binding</keyword>